<proteinExistence type="predicted"/>
<dbReference type="InterPro" id="IPR000209">
    <property type="entry name" value="Peptidase_S8/S53_dom"/>
</dbReference>
<dbReference type="EMBL" id="LGLV01000002">
    <property type="protein sequence ID" value="OBZ97337.1"/>
    <property type="molecule type" value="Genomic_DNA"/>
</dbReference>
<reference evidence="2 3" key="1">
    <citation type="journal article" date="2016" name="Syst. Appl. Microbiol.">
        <title>Pararhizobium polonicum sp. nov. isolated from tumors on stone fruit rootstocks.</title>
        <authorList>
            <person name="Pulawska J."/>
            <person name="Kuzmanovic N."/>
            <person name="Willems A."/>
            <person name="Pothier J.F."/>
        </authorList>
    </citation>
    <scope>NUCLEOTIDE SEQUENCE [LARGE SCALE GENOMIC DNA]</scope>
    <source>
        <strain evidence="2 3">F5.1</strain>
        <plasmid evidence="2">pF5.1b</plasmid>
    </source>
</reference>
<comment type="caution">
    <text evidence="2">The sequence shown here is derived from an EMBL/GenBank/DDBJ whole genome shotgun (WGS) entry which is preliminary data.</text>
</comment>
<dbReference type="Proteomes" id="UP000093111">
    <property type="component" value="Plasmid pF5.1b"/>
</dbReference>
<accession>A0A1C7P807</accession>
<dbReference type="InterPro" id="IPR034074">
    <property type="entry name" value="Y4bN_pept_dom"/>
</dbReference>
<dbReference type="Gene3D" id="3.40.50.200">
    <property type="entry name" value="Peptidase S8/S53 domain"/>
    <property type="match status" value="1"/>
</dbReference>
<keyword evidence="3" id="KW-1185">Reference proteome</keyword>
<name>A0A1C7P807_9HYPH</name>
<sequence length="836" mass="91262">MAEEPPRPLPHVYLPGHGNIQDYTARGGGGGTTVPARDRAQHAVKLTEALTRAVADAEAQLRAREPDLAGGTPGFYLEFELPSSQSEIVDKLENRQGKFPIELVSVRPLGEGGNSIAATVFVPERQRDYYLKKVAEYRDQDRIQRIEVDGEIVEKNNGPKNEVLVASLETARLAVARSLYTDDEAFFPVPGTAIWWEVWLRLGTRDTFAAAAERLELPVREHALQFPEREVLIVHASAETLGRIIAHTDTIAELRTARDTPAFFMEMDGAEQRAWAAETADRIVANNGDGPAVCLLDSGSTRRHPLILPALSAVDQQAFDPGWNVEDTSNQGHGGHGTQLSGVAIYGDLSDVLAGAGQIILTHRLESVKILPDHGANDPDLFGAITAQSIARAEIVAPNRPRAICLALTSDGDHWRGRPSSWSAALDALAYGADNAPRLIAVSAGNIREDIHQNDYLVRNDITPIESPAQAWNVLTVGAFTEKTTITDPVFNGWGVMAQVGDLMPRSRTSVTWNHDWPLKPDVVFEGGNLGVDPATLIGDHLDDLALLTTYRTPEHRAFTTTGETSAATALAARMGAQILAQRRTLWPETVRALIVHSAEWTPTMKAHLGGINKNALMRRYGFGVPSLVRALGSLDNDVTMVIENEMQPFKTVGSKIETKDMVLHALPWPTEELEALGETQVQLRITLSYFIEPNPGERGQTRRHSYASHGLRFALKPGDERPDVFLRRINAAAGARPPARAAGDAGWTLGPVLRNRGSLHGDIWEGNAVELSQRDAIAIYPTGGWWRENTGQRRGNTAVRYALVATLRTAADVDLYTPISTPILPEVAPEILIET</sequence>
<evidence type="ECO:0000313" key="2">
    <source>
        <dbReference type="EMBL" id="OBZ97337.1"/>
    </source>
</evidence>
<geneLocation type="plasmid" evidence="3">
    <name>pf5.1b</name>
</geneLocation>
<dbReference type="AlphaFoldDB" id="A0A1C7P807"/>
<gene>
    <name evidence="2" type="ORF">ADU59_00915</name>
</gene>
<dbReference type="SUPFAM" id="SSF52743">
    <property type="entry name" value="Subtilisin-like"/>
    <property type="match status" value="1"/>
</dbReference>
<dbReference type="InterPro" id="IPR036852">
    <property type="entry name" value="Peptidase_S8/S53_dom_sf"/>
</dbReference>
<dbReference type="GO" id="GO:0004252">
    <property type="term" value="F:serine-type endopeptidase activity"/>
    <property type="evidence" value="ECO:0007669"/>
    <property type="project" value="InterPro"/>
</dbReference>
<evidence type="ECO:0000259" key="1">
    <source>
        <dbReference type="Pfam" id="PF00082"/>
    </source>
</evidence>
<keyword evidence="2" id="KW-0614">Plasmid</keyword>
<dbReference type="Pfam" id="PF00082">
    <property type="entry name" value="Peptidase_S8"/>
    <property type="match status" value="1"/>
</dbReference>
<organism evidence="2 3">
    <name type="scientific">Pararhizobium polonicum</name>
    <dbReference type="NCBI Taxonomy" id="1612624"/>
    <lineage>
        <taxon>Bacteria</taxon>
        <taxon>Pseudomonadati</taxon>
        <taxon>Pseudomonadota</taxon>
        <taxon>Alphaproteobacteria</taxon>
        <taxon>Hyphomicrobiales</taxon>
        <taxon>Rhizobiaceae</taxon>
        <taxon>Rhizobium/Agrobacterium group</taxon>
        <taxon>Pararhizobium</taxon>
    </lineage>
</organism>
<feature type="domain" description="Peptidase S8/S53" evidence="1">
    <location>
        <begin position="288"/>
        <end position="624"/>
    </location>
</feature>
<protein>
    <recommendedName>
        <fullName evidence="1">Peptidase S8/S53 domain-containing protein</fullName>
    </recommendedName>
</protein>
<dbReference type="RefSeq" id="WP_068950836.1">
    <property type="nucleotide sequence ID" value="NZ_CM004503.1"/>
</dbReference>
<dbReference type="PATRIC" id="fig|1612624.7.peg.192"/>
<dbReference type="CDD" id="cd04847">
    <property type="entry name" value="Peptidases_S8_Subtilisin_like_2"/>
    <property type="match status" value="1"/>
</dbReference>
<dbReference type="OrthoDB" id="9768989at2"/>
<evidence type="ECO:0000313" key="3">
    <source>
        <dbReference type="Proteomes" id="UP000093111"/>
    </source>
</evidence>
<dbReference type="GO" id="GO:0006508">
    <property type="term" value="P:proteolysis"/>
    <property type="evidence" value="ECO:0007669"/>
    <property type="project" value="InterPro"/>
</dbReference>